<comment type="caution">
    <text evidence="1">The sequence shown here is derived from an EMBL/GenBank/DDBJ whole genome shotgun (WGS) entry which is preliminary data.</text>
</comment>
<dbReference type="AlphaFoldDB" id="A0A8T3BT08"/>
<proteinExistence type="predicted"/>
<reference evidence="1" key="1">
    <citation type="journal article" date="2022" name="Front. Genet.">
        <title>Chromosome-Scale Assembly of the Dendrobium nobile Genome Provides Insights Into the Molecular Mechanism of the Biosynthesis of the Medicinal Active Ingredient of Dendrobium.</title>
        <authorList>
            <person name="Xu Q."/>
            <person name="Niu S.-C."/>
            <person name="Li K.-L."/>
            <person name="Zheng P.-J."/>
            <person name="Zhang X.-J."/>
            <person name="Jia Y."/>
            <person name="Liu Y."/>
            <person name="Niu Y.-X."/>
            <person name="Yu L.-H."/>
            <person name="Chen D.-F."/>
            <person name="Zhang G.-Q."/>
        </authorList>
    </citation>
    <scope>NUCLEOTIDE SEQUENCE</scope>
    <source>
        <tissue evidence="1">Leaf</tissue>
    </source>
</reference>
<protein>
    <submittedName>
        <fullName evidence="1">Uncharacterized protein</fullName>
    </submittedName>
</protein>
<evidence type="ECO:0000313" key="1">
    <source>
        <dbReference type="EMBL" id="KAI0516573.1"/>
    </source>
</evidence>
<accession>A0A8T3BT08</accession>
<dbReference type="Proteomes" id="UP000829196">
    <property type="component" value="Unassembled WGS sequence"/>
</dbReference>
<keyword evidence="2" id="KW-1185">Reference proteome</keyword>
<name>A0A8T3BT08_DENNO</name>
<organism evidence="1 2">
    <name type="scientific">Dendrobium nobile</name>
    <name type="common">Orchid</name>
    <dbReference type="NCBI Taxonomy" id="94219"/>
    <lineage>
        <taxon>Eukaryota</taxon>
        <taxon>Viridiplantae</taxon>
        <taxon>Streptophyta</taxon>
        <taxon>Embryophyta</taxon>
        <taxon>Tracheophyta</taxon>
        <taxon>Spermatophyta</taxon>
        <taxon>Magnoliopsida</taxon>
        <taxon>Liliopsida</taxon>
        <taxon>Asparagales</taxon>
        <taxon>Orchidaceae</taxon>
        <taxon>Epidendroideae</taxon>
        <taxon>Malaxideae</taxon>
        <taxon>Dendrobiinae</taxon>
        <taxon>Dendrobium</taxon>
    </lineage>
</organism>
<gene>
    <name evidence="1" type="ORF">KFK09_009250</name>
</gene>
<sequence>MQFVNFSKIMAKNASQAESSFCWLRPYYSLNVECVPIVPSTGDERLSSDCKEPEVETCETLRSAH</sequence>
<dbReference type="EMBL" id="JAGYWB010000007">
    <property type="protein sequence ID" value="KAI0516573.1"/>
    <property type="molecule type" value="Genomic_DNA"/>
</dbReference>
<evidence type="ECO:0000313" key="2">
    <source>
        <dbReference type="Proteomes" id="UP000829196"/>
    </source>
</evidence>